<dbReference type="CDD" id="cd00077">
    <property type="entry name" value="HDc"/>
    <property type="match status" value="1"/>
</dbReference>
<reference evidence="2 3" key="1">
    <citation type="submission" date="2019-06" db="EMBL/GenBank/DDBJ databases">
        <title>Whole genome shotgun sequence of Brevibacillus parabrevis NBRC 12334.</title>
        <authorList>
            <person name="Hosoyama A."/>
            <person name="Uohara A."/>
            <person name="Ohji S."/>
            <person name="Ichikawa N."/>
        </authorList>
    </citation>
    <scope>NUCLEOTIDE SEQUENCE [LARGE SCALE GENOMIC DNA]</scope>
    <source>
        <strain evidence="2 3">NBRC 12334</strain>
    </source>
</reference>
<dbReference type="PROSITE" id="PS51832">
    <property type="entry name" value="HD_GYP"/>
    <property type="match status" value="1"/>
</dbReference>
<dbReference type="SUPFAM" id="SSF109604">
    <property type="entry name" value="HD-domain/PDEase-like"/>
    <property type="match status" value="1"/>
</dbReference>
<evidence type="ECO:0000313" key="2">
    <source>
        <dbReference type="EMBL" id="GEB35852.1"/>
    </source>
</evidence>
<feature type="domain" description="HD-GYP" evidence="1">
    <location>
        <begin position="123"/>
        <end position="319"/>
    </location>
</feature>
<dbReference type="PANTHER" id="PTHR43155">
    <property type="entry name" value="CYCLIC DI-GMP PHOSPHODIESTERASE PA4108-RELATED"/>
    <property type="match status" value="1"/>
</dbReference>
<proteinExistence type="predicted"/>
<gene>
    <name evidence="2" type="ORF">BPA01_54320</name>
</gene>
<keyword evidence="2" id="KW-0378">Hydrolase</keyword>
<dbReference type="SMART" id="SM00471">
    <property type="entry name" value="HDc"/>
    <property type="match status" value="1"/>
</dbReference>
<dbReference type="Proteomes" id="UP000316882">
    <property type="component" value="Unassembled WGS sequence"/>
</dbReference>
<dbReference type="EMBL" id="BJMH01000060">
    <property type="protein sequence ID" value="GEB35852.1"/>
    <property type="molecule type" value="Genomic_DNA"/>
</dbReference>
<dbReference type="PANTHER" id="PTHR43155:SF2">
    <property type="entry name" value="CYCLIC DI-GMP PHOSPHODIESTERASE PA4108"/>
    <property type="match status" value="1"/>
</dbReference>
<evidence type="ECO:0000259" key="1">
    <source>
        <dbReference type="PROSITE" id="PS51832"/>
    </source>
</evidence>
<protein>
    <submittedName>
        <fullName evidence="2">HD family phosphohydrolase</fullName>
    </submittedName>
</protein>
<evidence type="ECO:0000313" key="3">
    <source>
        <dbReference type="Proteomes" id="UP000316882"/>
    </source>
</evidence>
<sequence>MPIVEVKQLNSGARLAEEVYTALGGILFSKGTPIYEKEIEFLEAFMIKKVHIEEVGTGYISEQTEAPAEEPVKSSDKSPTIKPAIQESFEKAVSTLKNLMIRVQGGNNIPVMEVREVVTPIITEFQQQPQVLLSLRRFARMDSYTYEHAIAVGIISYMIAKWIKVPEKEWMQVALAGTLLDIGKTKIDRRILQKPGKLTDDEFEEIKKHTVYGYQIIKASHGLSEGVALAALQHHEREDGSGYPLGLPGSKLHLYSKIVAVADVYHAMCSDRIYQKALSPYEVVEQLVQDSFGKLDPTIVRTFVDGITQFAVGTIVELSDGTIGKIVFTDRNHPTRPMVEAKGRIVNLVESRHLAILRVLEQS</sequence>
<keyword evidence="3" id="KW-1185">Reference proteome</keyword>
<dbReference type="RefSeq" id="WP_122966899.1">
    <property type="nucleotide sequence ID" value="NZ_BJMH01000060.1"/>
</dbReference>
<dbReference type="Gene3D" id="1.10.3210.10">
    <property type="entry name" value="Hypothetical protein af1432"/>
    <property type="match status" value="1"/>
</dbReference>
<dbReference type="Pfam" id="PF13487">
    <property type="entry name" value="HD_5"/>
    <property type="match status" value="1"/>
</dbReference>
<name>A0A4Y3PMT6_BREPA</name>
<comment type="caution">
    <text evidence="2">The sequence shown here is derived from an EMBL/GenBank/DDBJ whole genome shotgun (WGS) entry which is preliminary data.</text>
</comment>
<dbReference type="InterPro" id="IPR003607">
    <property type="entry name" value="HD/PDEase_dom"/>
</dbReference>
<organism evidence="2 3">
    <name type="scientific">Brevibacillus parabrevis</name>
    <dbReference type="NCBI Taxonomy" id="54914"/>
    <lineage>
        <taxon>Bacteria</taxon>
        <taxon>Bacillati</taxon>
        <taxon>Bacillota</taxon>
        <taxon>Bacilli</taxon>
        <taxon>Bacillales</taxon>
        <taxon>Paenibacillaceae</taxon>
        <taxon>Brevibacillus</taxon>
    </lineage>
</organism>
<dbReference type="InterPro" id="IPR037522">
    <property type="entry name" value="HD_GYP_dom"/>
</dbReference>
<dbReference type="STRING" id="54914.AV540_25070"/>
<dbReference type="GO" id="GO:0016787">
    <property type="term" value="F:hydrolase activity"/>
    <property type="evidence" value="ECO:0007669"/>
    <property type="project" value="UniProtKB-KW"/>
</dbReference>
<dbReference type="AlphaFoldDB" id="A0A4Y3PMT6"/>
<accession>A0A4Y3PMT6</accession>